<accession>A0A4R2FGC4</accession>
<dbReference type="EMBL" id="SLWF01000011">
    <property type="protein sequence ID" value="TCN84613.1"/>
    <property type="molecule type" value="Genomic_DNA"/>
</dbReference>
<gene>
    <name evidence="2" type="ORF">EDC91_11127</name>
</gene>
<dbReference type="AlphaFoldDB" id="A0A4R2FGC4"/>
<feature type="chain" id="PRO_5020502883" description="DUF1318 domain-containing protein" evidence="1">
    <location>
        <begin position="21"/>
        <end position="106"/>
    </location>
</feature>
<reference evidence="2 3" key="1">
    <citation type="submission" date="2019-03" db="EMBL/GenBank/DDBJ databases">
        <title>Freshwater and sediment microbial communities from various areas in North America, analyzing microbe dynamics in response to fracking.</title>
        <authorList>
            <person name="Lamendella R."/>
        </authorList>
    </citation>
    <scope>NUCLEOTIDE SEQUENCE [LARGE SCALE GENOMIC DNA]</scope>
    <source>
        <strain evidence="2 3">74A</strain>
    </source>
</reference>
<keyword evidence="1" id="KW-0732">Signal</keyword>
<evidence type="ECO:0000313" key="3">
    <source>
        <dbReference type="Proteomes" id="UP000294832"/>
    </source>
</evidence>
<keyword evidence="3" id="KW-1185">Reference proteome</keyword>
<sequence>MRTRIITLLCATLLSFSSFAISLQDAKDQGLVGEQLNGYLAVVKPAAGVAELVKDINAKRQAQYEKIAKQNGIAVADVAKLAAAKVIAKAEKGHMIQDNSGNWIKK</sequence>
<protein>
    <recommendedName>
        <fullName evidence="4">DUF1318 domain-containing protein</fullName>
    </recommendedName>
</protein>
<organism evidence="2 3">
    <name type="scientific">Shewanella fodinae</name>
    <dbReference type="NCBI Taxonomy" id="552357"/>
    <lineage>
        <taxon>Bacteria</taxon>
        <taxon>Pseudomonadati</taxon>
        <taxon>Pseudomonadota</taxon>
        <taxon>Gammaproteobacteria</taxon>
        <taxon>Alteromonadales</taxon>
        <taxon>Shewanellaceae</taxon>
        <taxon>Shewanella</taxon>
    </lineage>
</organism>
<comment type="caution">
    <text evidence="2">The sequence shown here is derived from an EMBL/GenBank/DDBJ whole genome shotgun (WGS) entry which is preliminary data.</text>
</comment>
<proteinExistence type="predicted"/>
<dbReference type="Pfam" id="PF07027">
    <property type="entry name" value="DUF1318"/>
    <property type="match status" value="1"/>
</dbReference>
<dbReference type="InterPro" id="IPR008309">
    <property type="entry name" value="YdbL"/>
</dbReference>
<feature type="signal peptide" evidence="1">
    <location>
        <begin position="1"/>
        <end position="20"/>
    </location>
</feature>
<dbReference type="OrthoDB" id="9798130at2"/>
<evidence type="ECO:0000256" key="1">
    <source>
        <dbReference type="SAM" id="SignalP"/>
    </source>
</evidence>
<dbReference type="RefSeq" id="WP_133038830.1">
    <property type="nucleotide sequence ID" value="NZ_BMXW01000011.1"/>
</dbReference>
<evidence type="ECO:0008006" key="4">
    <source>
        <dbReference type="Google" id="ProtNLM"/>
    </source>
</evidence>
<evidence type="ECO:0000313" key="2">
    <source>
        <dbReference type="EMBL" id="TCN84613.1"/>
    </source>
</evidence>
<dbReference type="Proteomes" id="UP000294832">
    <property type="component" value="Unassembled WGS sequence"/>
</dbReference>
<name>A0A4R2FGC4_9GAMM</name>
<dbReference type="PIRSF" id="PIRSF025560">
    <property type="entry name" value="UCP025560"/>
    <property type="match status" value="1"/>
</dbReference>